<feature type="coiled-coil region" evidence="1">
    <location>
        <begin position="18"/>
        <end position="65"/>
    </location>
</feature>
<gene>
    <name evidence="2" type="ORF">Tco_0821772</name>
</gene>
<keyword evidence="1" id="KW-0175">Coiled coil</keyword>
<reference evidence="2" key="2">
    <citation type="submission" date="2022-01" db="EMBL/GenBank/DDBJ databases">
        <authorList>
            <person name="Yamashiro T."/>
            <person name="Shiraishi A."/>
            <person name="Satake H."/>
            <person name="Nakayama K."/>
        </authorList>
    </citation>
    <scope>NUCLEOTIDE SEQUENCE</scope>
</reference>
<reference evidence="2" key="1">
    <citation type="journal article" date="2022" name="Int. J. Mol. Sci.">
        <title>Draft Genome of Tanacetum Coccineum: Genomic Comparison of Closely Related Tanacetum-Family Plants.</title>
        <authorList>
            <person name="Yamashiro T."/>
            <person name="Shiraishi A."/>
            <person name="Nakayama K."/>
            <person name="Satake H."/>
        </authorList>
    </citation>
    <scope>NUCLEOTIDE SEQUENCE</scope>
</reference>
<name>A0ABQ5AHI8_9ASTR</name>
<sequence length="256" mass="29106">MDVIEKLRGEFDVMKDMERAREEECEELRAKCEAAMTEFEKNPIVVALREKISTLSTEVKEHKDRREVVSKVVPYAAMELVHSDHMGSLVGKLVSSAILYGRCRAYEQVADMKEPFDLSKVKGYHSSYKKDHIQASNDLATATFPWLDEFVVDPSASIEALLSKKSPSFQRHAPSRTQFPCLLLKELLHPRFQSLTRCEYLMPTLKWSKALLLSISWSVLWLFPRISVPLGPLATSNQLVLGCLNSDLPGLFGVFW</sequence>
<protein>
    <submittedName>
        <fullName evidence="2">Uncharacterized protein</fullName>
    </submittedName>
</protein>
<organism evidence="2 3">
    <name type="scientific">Tanacetum coccineum</name>
    <dbReference type="NCBI Taxonomy" id="301880"/>
    <lineage>
        <taxon>Eukaryota</taxon>
        <taxon>Viridiplantae</taxon>
        <taxon>Streptophyta</taxon>
        <taxon>Embryophyta</taxon>
        <taxon>Tracheophyta</taxon>
        <taxon>Spermatophyta</taxon>
        <taxon>Magnoliopsida</taxon>
        <taxon>eudicotyledons</taxon>
        <taxon>Gunneridae</taxon>
        <taxon>Pentapetalae</taxon>
        <taxon>asterids</taxon>
        <taxon>campanulids</taxon>
        <taxon>Asterales</taxon>
        <taxon>Asteraceae</taxon>
        <taxon>Asteroideae</taxon>
        <taxon>Anthemideae</taxon>
        <taxon>Anthemidinae</taxon>
        <taxon>Tanacetum</taxon>
    </lineage>
</organism>
<proteinExistence type="predicted"/>
<comment type="caution">
    <text evidence="2">The sequence shown here is derived from an EMBL/GenBank/DDBJ whole genome shotgun (WGS) entry which is preliminary data.</text>
</comment>
<accession>A0ABQ5AHI8</accession>
<evidence type="ECO:0000313" key="2">
    <source>
        <dbReference type="EMBL" id="GJT00603.1"/>
    </source>
</evidence>
<dbReference type="EMBL" id="BQNB010012208">
    <property type="protein sequence ID" value="GJT00603.1"/>
    <property type="molecule type" value="Genomic_DNA"/>
</dbReference>
<evidence type="ECO:0000256" key="1">
    <source>
        <dbReference type="SAM" id="Coils"/>
    </source>
</evidence>
<keyword evidence="3" id="KW-1185">Reference proteome</keyword>
<evidence type="ECO:0000313" key="3">
    <source>
        <dbReference type="Proteomes" id="UP001151760"/>
    </source>
</evidence>
<dbReference type="Proteomes" id="UP001151760">
    <property type="component" value="Unassembled WGS sequence"/>
</dbReference>